<dbReference type="GO" id="GO:0080120">
    <property type="term" value="P:CAAX-box protein maturation"/>
    <property type="evidence" value="ECO:0007669"/>
    <property type="project" value="UniProtKB-ARBA"/>
</dbReference>
<feature type="region of interest" description="Disordered" evidence="1">
    <location>
        <begin position="574"/>
        <end position="632"/>
    </location>
</feature>
<keyword evidence="2" id="KW-0472">Membrane</keyword>
<evidence type="ECO:0000313" key="5">
    <source>
        <dbReference type="EMBL" id="KAF8393682.1"/>
    </source>
</evidence>
<feature type="compositionally biased region" description="Polar residues" evidence="1">
    <location>
        <begin position="289"/>
        <end position="300"/>
    </location>
</feature>
<feature type="compositionally biased region" description="Polar residues" evidence="1">
    <location>
        <begin position="312"/>
        <end position="330"/>
    </location>
</feature>
<feature type="compositionally biased region" description="Polar residues" evidence="1">
    <location>
        <begin position="444"/>
        <end position="458"/>
    </location>
</feature>
<keyword evidence="2" id="KW-0812">Transmembrane</keyword>
<organism evidence="5 6">
    <name type="scientific">Tetracentron sinense</name>
    <name type="common">Spur-leaf</name>
    <dbReference type="NCBI Taxonomy" id="13715"/>
    <lineage>
        <taxon>Eukaryota</taxon>
        <taxon>Viridiplantae</taxon>
        <taxon>Streptophyta</taxon>
        <taxon>Embryophyta</taxon>
        <taxon>Tracheophyta</taxon>
        <taxon>Spermatophyta</taxon>
        <taxon>Magnoliopsida</taxon>
        <taxon>Trochodendrales</taxon>
        <taxon>Trochodendraceae</taxon>
        <taxon>Tetracentron</taxon>
    </lineage>
</organism>
<evidence type="ECO:0000313" key="6">
    <source>
        <dbReference type="Proteomes" id="UP000655225"/>
    </source>
</evidence>
<feature type="transmembrane region" description="Helical" evidence="2">
    <location>
        <begin position="1229"/>
        <end position="1250"/>
    </location>
</feature>
<accession>A0A834YXV5</accession>
<dbReference type="OrthoDB" id="5954035at2759"/>
<evidence type="ECO:0000259" key="4">
    <source>
        <dbReference type="Pfam" id="PF24930"/>
    </source>
</evidence>
<dbReference type="InterPro" id="IPR056652">
    <property type="entry name" value="DUF7750"/>
</dbReference>
<feature type="compositionally biased region" description="Basic and acidic residues" evidence="1">
    <location>
        <begin position="344"/>
        <end position="362"/>
    </location>
</feature>
<evidence type="ECO:0000256" key="2">
    <source>
        <dbReference type="SAM" id="Phobius"/>
    </source>
</evidence>
<feature type="transmembrane region" description="Helical" evidence="2">
    <location>
        <begin position="1132"/>
        <end position="1152"/>
    </location>
</feature>
<feature type="region of interest" description="Disordered" evidence="1">
    <location>
        <begin position="137"/>
        <end position="169"/>
    </location>
</feature>
<feature type="compositionally biased region" description="Basic and acidic residues" evidence="1">
    <location>
        <begin position="616"/>
        <end position="629"/>
    </location>
</feature>
<feature type="transmembrane region" description="Helical" evidence="2">
    <location>
        <begin position="1345"/>
        <end position="1365"/>
    </location>
</feature>
<dbReference type="InterPro" id="IPR003675">
    <property type="entry name" value="Rce1/LyrA-like_dom"/>
</dbReference>
<proteinExistence type="predicted"/>
<feature type="compositionally biased region" description="Basic and acidic residues" evidence="1">
    <location>
        <begin position="574"/>
        <end position="593"/>
    </location>
</feature>
<evidence type="ECO:0000259" key="3">
    <source>
        <dbReference type="Pfam" id="PF02517"/>
    </source>
</evidence>
<feature type="domain" description="CAAX prenyl protease 2/Lysostaphin resistance protein A-like" evidence="3">
    <location>
        <begin position="1234"/>
        <end position="1315"/>
    </location>
</feature>
<feature type="transmembrane region" description="Helical" evidence="2">
    <location>
        <begin position="1098"/>
        <end position="1120"/>
    </location>
</feature>
<feature type="compositionally biased region" description="Basic and acidic residues" evidence="1">
    <location>
        <begin position="273"/>
        <end position="288"/>
    </location>
</feature>
<protein>
    <submittedName>
        <fullName evidence="5">Uncharacterized protein</fullName>
    </submittedName>
</protein>
<gene>
    <name evidence="5" type="ORF">HHK36_021929</name>
</gene>
<feature type="compositionally biased region" description="Basic and acidic residues" evidence="1">
    <location>
        <begin position="397"/>
        <end position="426"/>
    </location>
</feature>
<feature type="compositionally biased region" description="Low complexity" evidence="1">
    <location>
        <begin position="594"/>
        <end position="609"/>
    </location>
</feature>
<keyword evidence="6" id="KW-1185">Reference proteome</keyword>
<name>A0A834YXV5_TETSI</name>
<dbReference type="PANTHER" id="PTHR43592:SF20">
    <property type="entry name" value="ALPHA_BETA-HYDROLASES SUPERFAMILY PROTEIN"/>
    <property type="match status" value="1"/>
</dbReference>
<sequence length="1381" mass="151493">MDFFVYGAGSVAVAYQVLVKINHTFLACDVLMLHIWSVQWFTAVELGLLKGRHPLLKDVDVTINPSKGLALVESRPSDEQSSVNNLLNLTLSDAIKGYSVDPIKEMLEDHDTAPSVRLRSGRDSQMKRNFELEGVGLHQEENSGVLQQTNSVDAEPVEEAGDNPADSERGEVLQTAQVVMNMLDITMPGTLAEEHKKKVLTAVEQGETLMKALQEAVPEDVRGKLRAAVSGIVQTQGTNLNLDGLLRIGQIPNVSSELKSKIQEKIGLSSAEGEYKEHHSSDQTRSADEPSNSTDNNQPSMERPAGGLESELQPSQNLQKSVDLGHSQSESSHEGDLLCSGGKDTNESERSHEIDEFSKERAAQYSDYSEPGSETGGRPNPHVRSEKASETEEAVGELDKVNQDSDIAQEKVKEGNNIQNKEEKSLDASTDQNKLIPPTKTEETVSPISLSEATPSSTKSEEPSLSILPDSNPPSFNVSQALDALTGMDDSTQMAVNSFFGVIENMITQLEEDKDNGNDGEQDKNAHNDKESGSASEGPPIIGENKFEKIEDNKNDLGVQSDLLQSYNYPVNNCHEKSTESHQDAANGWEKKPTQSLTSSFSSSFYSSQEANTSNHVDKENDEKRKEHLTGSSFLAASSDKLRHVNKIPLYITINPYGDSMYNEYLRNLLLKLQNTKSLDLDTTTALFLDYFPEEGQWKLLDQPGNTKDSIDDIVTCEGVNGTVQTSPEKANETEKIIEPSYVILDVEEQQKAVGDYETADSMNDKSDICSDRSDELMYLIKNIILDSLKVEVGRRLGQPGMQEMESNVAQDLEQVSDAVSMAVGRMEHTCCLESKYPVSEKVGTLPAEHIIRAISSAVQDAGYLRKILPVGVIVGSSLAGLRKYFSVAMLHDNGQNEAATLGQADNVMEKFYGKGGKMGNDHEQFDKNDQNSVLDSSIIRDEKIESKDLINDTVMVSAVTAALGASALLVRQQRKAPYRRDVTAEVSSKSLNMKGNHQKELYKHDEAISEQNQNNGVTSLAEKAMSVAGPVVPTKSDGEVDQDRLVAMLADWGQKGGMLRLIGKVALLWGGIRGAMSLTDKLILFLRIAERPLFQRILGFVCMVLVLWSPVVVPLFPTLVQSWATHNSSRIAEFACVIGLYTAVMILVKIWGKRIRGYENPFEQYGLDLTSSPKLRDFLKGLIGGVMLILSIHSINALLGYACLSWPLGLPSSSLDAKILLKVYGRMLILAGQGIVTATGVAIVEELLYRSWLPEEIAVDLGYHRGFIISGLAFSIFQRSPHAIPGLWLLSLGLAGARQRSDGSLSLPIGMRAGIMASSFILEMGGFLTYRSHSPLWLTGAHPFQPFGGVVGLAFSFLLALVLYPRQPLLRKRIERTIRE</sequence>
<dbReference type="PANTHER" id="PTHR43592">
    <property type="entry name" value="CAAX AMINO TERMINAL PROTEASE"/>
    <property type="match status" value="1"/>
</dbReference>
<evidence type="ECO:0000256" key="1">
    <source>
        <dbReference type="SAM" id="MobiDB-lite"/>
    </source>
</evidence>
<feature type="domain" description="DUF7750" evidence="4">
    <location>
        <begin position="170"/>
        <end position="234"/>
    </location>
</feature>
<dbReference type="EMBL" id="JABCRI010000015">
    <property type="protein sequence ID" value="KAF8393682.1"/>
    <property type="molecule type" value="Genomic_DNA"/>
</dbReference>
<feature type="transmembrane region" description="Helical" evidence="2">
    <location>
        <begin position="1314"/>
        <end position="1333"/>
    </location>
</feature>
<feature type="region of interest" description="Disordered" evidence="1">
    <location>
        <begin position="269"/>
        <end position="479"/>
    </location>
</feature>
<feature type="transmembrane region" description="Helical" evidence="2">
    <location>
        <begin position="950"/>
        <end position="971"/>
    </location>
</feature>
<reference evidence="5 6" key="1">
    <citation type="submission" date="2020-04" db="EMBL/GenBank/DDBJ databases">
        <title>Plant Genome Project.</title>
        <authorList>
            <person name="Zhang R.-G."/>
        </authorList>
    </citation>
    <scope>NUCLEOTIDE SEQUENCE [LARGE SCALE GENOMIC DNA]</scope>
    <source>
        <strain evidence="5">YNK0</strain>
        <tissue evidence="5">Leaf</tissue>
    </source>
</reference>
<dbReference type="Pfam" id="PF24930">
    <property type="entry name" value="DUF7750"/>
    <property type="match status" value="1"/>
</dbReference>
<dbReference type="Proteomes" id="UP000655225">
    <property type="component" value="Unassembled WGS sequence"/>
</dbReference>
<keyword evidence="2" id="KW-1133">Transmembrane helix</keyword>
<comment type="caution">
    <text evidence="5">The sequence shown here is derived from an EMBL/GenBank/DDBJ whole genome shotgun (WGS) entry which is preliminary data.</text>
</comment>
<dbReference type="Pfam" id="PF02517">
    <property type="entry name" value="Rce1-like"/>
    <property type="match status" value="1"/>
</dbReference>
<dbReference type="GO" id="GO:0004175">
    <property type="term" value="F:endopeptidase activity"/>
    <property type="evidence" value="ECO:0007669"/>
    <property type="project" value="UniProtKB-ARBA"/>
</dbReference>
<dbReference type="OMA" id="PIGTNDI"/>
<feature type="compositionally biased region" description="Polar residues" evidence="1">
    <location>
        <begin position="142"/>
        <end position="152"/>
    </location>
</feature>
<feature type="region of interest" description="Disordered" evidence="1">
    <location>
        <begin position="513"/>
        <end position="543"/>
    </location>
</feature>
<feature type="compositionally biased region" description="Basic and acidic residues" evidence="1">
    <location>
        <begin position="515"/>
        <end position="532"/>
    </location>
</feature>
<feature type="transmembrane region" description="Helical" evidence="2">
    <location>
        <begin position="1183"/>
        <end position="1209"/>
    </location>
</feature>